<keyword evidence="2" id="KW-1185">Reference proteome</keyword>
<comment type="caution">
    <text evidence="1">The sequence shown here is derived from an EMBL/GenBank/DDBJ whole genome shotgun (WGS) entry which is preliminary data.</text>
</comment>
<dbReference type="Proteomes" id="UP000683925">
    <property type="component" value="Unassembled WGS sequence"/>
</dbReference>
<reference evidence="1" key="1">
    <citation type="submission" date="2021-01" db="EMBL/GenBank/DDBJ databases">
        <authorList>
            <consortium name="Genoscope - CEA"/>
            <person name="William W."/>
        </authorList>
    </citation>
    <scope>NUCLEOTIDE SEQUENCE</scope>
</reference>
<organism evidence="1 2">
    <name type="scientific">Paramecium octaurelia</name>
    <dbReference type="NCBI Taxonomy" id="43137"/>
    <lineage>
        <taxon>Eukaryota</taxon>
        <taxon>Sar</taxon>
        <taxon>Alveolata</taxon>
        <taxon>Ciliophora</taxon>
        <taxon>Intramacronucleata</taxon>
        <taxon>Oligohymenophorea</taxon>
        <taxon>Peniculida</taxon>
        <taxon>Parameciidae</taxon>
        <taxon>Paramecium</taxon>
    </lineage>
</organism>
<evidence type="ECO:0000313" key="1">
    <source>
        <dbReference type="EMBL" id="CAD8156931.1"/>
    </source>
</evidence>
<dbReference type="AlphaFoldDB" id="A0A8S1TSY4"/>
<protein>
    <submittedName>
        <fullName evidence="1">Uncharacterized protein</fullName>
    </submittedName>
</protein>
<evidence type="ECO:0000313" key="2">
    <source>
        <dbReference type="Proteomes" id="UP000683925"/>
    </source>
</evidence>
<proteinExistence type="predicted"/>
<name>A0A8S1TSY4_PAROT</name>
<accession>A0A8S1TSY4</accession>
<gene>
    <name evidence="1" type="ORF">POCTA_138.1.T0330041</name>
</gene>
<dbReference type="EMBL" id="CAJJDP010000033">
    <property type="protein sequence ID" value="CAD8156931.1"/>
    <property type="molecule type" value="Genomic_DNA"/>
</dbReference>
<sequence>MKQTGTFFSNDAMSFKVIAKRAFQQYYNGEGLEGSQFWNSREELERTMQDYLGFFDSENEAYDDEY</sequence>